<protein>
    <recommendedName>
        <fullName evidence="4">Fibronectin type-III domain-containing protein</fullName>
    </recommendedName>
</protein>
<dbReference type="EMBL" id="JAFJMO010000001">
    <property type="protein sequence ID" value="KAJ8289193.1"/>
    <property type="molecule type" value="Genomic_DNA"/>
</dbReference>
<gene>
    <name evidence="5" type="ORF">COCON_G00018520</name>
</gene>
<proteinExistence type="predicted"/>
<feature type="compositionally biased region" description="Polar residues" evidence="1">
    <location>
        <begin position="216"/>
        <end position="230"/>
    </location>
</feature>
<dbReference type="Gene3D" id="2.60.40.10">
    <property type="entry name" value="Immunoglobulins"/>
    <property type="match status" value="1"/>
</dbReference>
<dbReference type="CDD" id="cd00063">
    <property type="entry name" value="FN3"/>
    <property type="match status" value="1"/>
</dbReference>
<keyword evidence="2" id="KW-1133">Transmembrane helix</keyword>
<dbReference type="InterPro" id="IPR013783">
    <property type="entry name" value="Ig-like_fold"/>
</dbReference>
<keyword evidence="2" id="KW-0812">Transmembrane</keyword>
<dbReference type="Proteomes" id="UP001152803">
    <property type="component" value="Unassembled WGS sequence"/>
</dbReference>
<name>A0A9Q1E423_CONCO</name>
<keyword evidence="3" id="KW-0732">Signal</keyword>
<keyword evidence="2" id="KW-0472">Membrane</keyword>
<feature type="chain" id="PRO_5040202948" description="Fibronectin type-III domain-containing protein" evidence="3">
    <location>
        <begin position="16"/>
        <end position="244"/>
    </location>
</feature>
<evidence type="ECO:0000313" key="6">
    <source>
        <dbReference type="Proteomes" id="UP001152803"/>
    </source>
</evidence>
<reference evidence="5" key="1">
    <citation type="journal article" date="2023" name="Science">
        <title>Genome structures resolve the early diversification of teleost fishes.</title>
        <authorList>
            <person name="Parey E."/>
            <person name="Louis A."/>
            <person name="Montfort J."/>
            <person name="Bouchez O."/>
            <person name="Roques C."/>
            <person name="Iampietro C."/>
            <person name="Lluch J."/>
            <person name="Castinel A."/>
            <person name="Donnadieu C."/>
            <person name="Desvignes T."/>
            <person name="Floi Bucao C."/>
            <person name="Jouanno E."/>
            <person name="Wen M."/>
            <person name="Mejri S."/>
            <person name="Dirks R."/>
            <person name="Jansen H."/>
            <person name="Henkel C."/>
            <person name="Chen W.J."/>
            <person name="Zahm M."/>
            <person name="Cabau C."/>
            <person name="Klopp C."/>
            <person name="Thompson A.W."/>
            <person name="Robinson-Rechavi M."/>
            <person name="Braasch I."/>
            <person name="Lecointre G."/>
            <person name="Bobe J."/>
            <person name="Postlethwait J.H."/>
            <person name="Berthelot C."/>
            <person name="Roest Crollius H."/>
            <person name="Guiguen Y."/>
        </authorList>
    </citation>
    <scope>NUCLEOTIDE SEQUENCE</scope>
    <source>
        <strain evidence="5">Concon-B</strain>
    </source>
</reference>
<keyword evidence="6" id="KW-1185">Reference proteome</keyword>
<dbReference type="InterPro" id="IPR036116">
    <property type="entry name" value="FN3_sf"/>
</dbReference>
<feature type="domain" description="Fibronectin type-III" evidence="4">
    <location>
        <begin position="44"/>
        <end position="134"/>
    </location>
</feature>
<feature type="region of interest" description="Disordered" evidence="1">
    <location>
        <begin position="73"/>
        <end position="107"/>
    </location>
</feature>
<organism evidence="5 6">
    <name type="scientific">Conger conger</name>
    <name type="common">Conger eel</name>
    <name type="synonym">Muraena conger</name>
    <dbReference type="NCBI Taxonomy" id="82655"/>
    <lineage>
        <taxon>Eukaryota</taxon>
        <taxon>Metazoa</taxon>
        <taxon>Chordata</taxon>
        <taxon>Craniata</taxon>
        <taxon>Vertebrata</taxon>
        <taxon>Euteleostomi</taxon>
        <taxon>Actinopterygii</taxon>
        <taxon>Neopterygii</taxon>
        <taxon>Teleostei</taxon>
        <taxon>Anguilliformes</taxon>
        <taxon>Congridae</taxon>
        <taxon>Conger</taxon>
    </lineage>
</organism>
<evidence type="ECO:0000259" key="4">
    <source>
        <dbReference type="Pfam" id="PF00041"/>
    </source>
</evidence>
<evidence type="ECO:0000313" key="5">
    <source>
        <dbReference type="EMBL" id="KAJ8289193.1"/>
    </source>
</evidence>
<dbReference type="SUPFAM" id="SSF49265">
    <property type="entry name" value="Fibronectin type III"/>
    <property type="match status" value="1"/>
</dbReference>
<dbReference type="InterPro" id="IPR003961">
    <property type="entry name" value="FN3_dom"/>
</dbReference>
<comment type="caution">
    <text evidence="5">The sequence shown here is derived from an EMBL/GenBank/DDBJ whole genome shotgun (WGS) entry which is preliminary data.</text>
</comment>
<evidence type="ECO:0000256" key="3">
    <source>
        <dbReference type="SAM" id="SignalP"/>
    </source>
</evidence>
<feature type="transmembrane region" description="Helical" evidence="2">
    <location>
        <begin position="146"/>
        <end position="170"/>
    </location>
</feature>
<sequence length="244" mass="25777">MGATISCAEAAFCTALLPLIQCPAFCPSPQVSPGPKISDSRLQTNANGTVVTLTWDTPPASIITGFKVQMAGPNLTSSRGGRRRRKRATDEFRTVQSKPAAARSSTLGPLDPSARYRFRVLPVAGQNVGEPSREHRAGREGLSGPAIAGIAAGIPCGLLLLVLLILLIVLCKRKRRQTRYPVSRTVEKVVTSQPNLSAPHKLLTGGLKSVGGPPAYNNQQVSSERSTTLPSGVPPPPVRMATTV</sequence>
<dbReference type="OrthoDB" id="6159398at2759"/>
<evidence type="ECO:0000256" key="2">
    <source>
        <dbReference type="SAM" id="Phobius"/>
    </source>
</evidence>
<evidence type="ECO:0000256" key="1">
    <source>
        <dbReference type="SAM" id="MobiDB-lite"/>
    </source>
</evidence>
<accession>A0A9Q1E423</accession>
<feature type="region of interest" description="Disordered" evidence="1">
    <location>
        <begin position="207"/>
        <end position="244"/>
    </location>
</feature>
<feature type="signal peptide" evidence="3">
    <location>
        <begin position="1"/>
        <end position="15"/>
    </location>
</feature>
<dbReference type="AlphaFoldDB" id="A0A9Q1E423"/>
<dbReference type="Pfam" id="PF00041">
    <property type="entry name" value="fn3"/>
    <property type="match status" value="1"/>
</dbReference>